<dbReference type="AlphaFoldDB" id="I0K580"/>
<accession>I0K580</accession>
<evidence type="ECO:0000313" key="2">
    <source>
        <dbReference type="Proteomes" id="UP000011058"/>
    </source>
</evidence>
<proteinExistence type="predicted"/>
<dbReference type="EMBL" id="HE796683">
    <property type="protein sequence ID" value="CCG99283.1"/>
    <property type="molecule type" value="Genomic_DNA"/>
</dbReference>
<protein>
    <submittedName>
        <fullName evidence="1">Uncharacterized protein</fullName>
    </submittedName>
</protein>
<dbReference type="Proteomes" id="UP000011058">
    <property type="component" value="Chromosome"/>
</dbReference>
<dbReference type="KEGG" id="fae:FAES_1273"/>
<dbReference type="STRING" id="1166018.FAES_1273"/>
<gene>
    <name evidence="1" type="ORF">FAES_1273</name>
</gene>
<name>I0K580_9BACT</name>
<organism evidence="1 2">
    <name type="scientific">Fibrella aestuarina BUZ 2</name>
    <dbReference type="NCBI Taxonomy" id="1166018"/>
    <lineage>
        <taxon>Bacteria</taxon>
        <taxon>Pseudomonadati</taxon>
        <taxon>Bacteroidota</taxon>
        <taxon>Cytophagia</taxon>
        <taxon>Cytophagales</taxon>
        <taxon>Spirosomataceae</taxon>
        <taxon>Fibrella</taxon>
    </lineage>
</organism>
<dbReference type="HOGENOM" id="CLU_2879235_0_0_10"/>
<sequence length="63" mass="7600">MPNARLWYQRRAFFFCLFTNSIVQRYTATITCPINNYNSLLRCFWSDTVQDLYQKAVGYRYVA</sequence>
<evidence type="ECO:0000313" key="1">
    <source>
        <dbReference type="EMBL" id="CCG99283.1"/>
    </source>
</evidence>
<reference evidence="1 2" key="1">
    <citation type="journal article" date="2012" name="J. Bacteriol.">
        <title>Genome Sequence of Fibrella aestuarina BUZ 2T, a Filamentous Marine Bacterium.</title>
        <authorList>
            <person name="Filippini M."/>
            <person name="Qi W."/>
            <person name="Blom J."/>
            <person name="Goesmann A."/>
            <person name="Smits T.H."/>
            <person name="Bagheri H.C."/>
        </authorList>
    </citation>
    <scope>NUCLEOTIDE SEQUENCE [LARGE SCALE GENOMIC DNA]</scope>
    <source>
        <strain evidence="2">BUZ 2T</strain>
    </source>
</reference>
<keyword evidence="2" id="KW-1185">Reference proteome</keyword>